<evidence type="ECO:0000313" key="1">
    <source>
        <dbReference type="EMBL" id="CUX81538.1"/>
    </source>
</evidence>
<dbReference type="EMBL" id="FBYC01000004">
    <property type="protein sequence ID" value="CUX81538.1"/>
    <property type="molecule type" value="Genomic_DNA"/>
</dbReference>
<evidence type="ECO:0000313" key="4">
    <source>
        <dbReference type="Proteomes" id="UP000182045"/>
    </source>
</evidence>
<keyword evidence="4" id="KW-1185">Reference proteome</keyword>
<dbReference type="Gene3D" id="1.10.3230.30">
    <property type="entry name" value="Phage gp6-like head-tail connector protein"/>
    <property type="match status" value="1"/>
</dbReference>
<protein>
    <submittedName>
        <fullName evidence="2">Gene transfer agent DNA packaging protein</fullName>
    </submittedName>
</protein>
<reference evidence="1 4" key="2">
    <citation type="submission" date="2016-01" db="EMBL/GenBank/DDBJ databases">
        <authorList>
            <person name="Varghese N."/>
        </authorList>
    </citation>
    <scope>NUCLEOTIDE SEQUENCE [LARGE SCALE GENOMIC DNA]</scope>
    <source>
        <strain evidence="1 4">HL-91</strain>
    </source>
</reference>
<dbReference type="CDD" id="cd08054">
    <property type="entry name" value="gp6"/>
    <property type="match status" value="1"/>
</dbReference>
<dbReference type="EMBL" id="LJSG01000002">
    <property type="protein sequence ID" value="KPP95892.1"/>
    <property type="molecule type" value="Genomic_DNA"/>
</dbReference>
<dbReference type="RefSeq" id="WP_072246053.1">
    <property type="nucleotide sequence ID" value="NZ_FBYC01000004.1"/>
</dbReference>
<name>A0A0P7X5Q9_9RHOB</name>
<sequence length="193" mass="20595">MDLIDSPIPLAALPIAAFRDHLRLSSGFADDTTQDALLEQYLRAALATVEGRTARALIARDMSLRLARWRTDCGQVLPVAPVSAVASVTLVTRDGAATVIDPARYALQADGPRPRLVPTGSILPPIPTGGQAVVVFTAGFGMWGDIPADLRQAVFLLAAQSYENRDGGASEDMDFGIRSLLERWRDLRLGGGA</sequence>
<proteinExistence type="predicted"/>
<dbReference type="PATRIC" id="fig|1666912.4.peg.2006"/>
<evidence type="ECO:0000313" key="3">
    <source>
        <dbReference type="Proteomes" id="UP000050413"/>
    </source>
</evidence>
<dbReference type="OrthoDB" id="8478788at2"/>
<comment type="caution">
    <text evidence="2">The sequence shown here is derived from an EMBL/GenBank/DDBJ whole genome shotgun (WGS) entry which is preliminary data.</text>
</comment>
<dbReference type="STRING" id="1666912.Ga0058931_1823"/>
<dbReference type="Proteomes" id="UP000182045">
    <property type="component" value="Unassembled WGS sequence"/>
</dbReference>
<dbReference type="InterPro" id="IPR011738">
    <property type="entry name" value="Phage_CHP"/>
</dbReference>
<gene>
    <name evidence="1" type="ORF">Ga0058931_1823</name>
    <name evidence="2" type="ORF">HLUCCA05_04260</name>
</gene>
<dbReference type="NCBIfam" id="TIGR02215">
    <property type="entry name" value="phage_chp_gp8"/>
    <property type="match status" value="1"/>
</dbReference>
<accession>A0A0P7X5Q9</accession>
<evidence type="ECO:0000313" key="2">
    <source>
        <dbReference type="EMBL" id="KPP95892.1"/>
    </source>
</evidence>
<organism evidence="2 3">
    <name type="scientific">Roseibaca calidilacus</name>
    <dbReference type="NCBI Taxonomy" id="1666912"/>
    <lineage>
        <taxon>Bacteria</taxon>
        <taxon>Pseudomonadati</taxon>
        <taxon>Pseudomonadota</taxon>
        <taxon>Alphaproteobacteria</taxon>
        <taxon>Rhodobacterales</taxon>
        <taxon>Paracoccaceae</taxon>
        <taxon>Roseinatronobacter</taxon>
    </lineage>
</organism>
<dbReference type="Proteomes" id="UP000050413">
    <property type="component" value="Unassembled WGS sequence"/>
</dbReference>
<dbReference type="AlphaFoldDB" id="A0A0P7X5Q9"/>
<reference evidence="2 3" key="1">
    <citation type="submission" date="2015-09" db="EMBL/GenBank/DDBJ databases">
        <title>Identification and resolution of microdiversity through metagenomic sequencing of parallel consortia.</title>
        <authorList>
            <person name="Nelson W.C."/>
            <person name="Romine M.F."/>
            <person name="Lindemann S.R."/>
        </authorList>
    </citation>
    <scope>NUCLEOTIDE SEQUENCE [LARGE SCALE GENOMIC DNA]</scope>
    <source>
        <strain evidence="2">HL-91</strain>
    </source>
</reference>